<dbReference type="OrthoDB" id="21589at2759"/>
<dbReference type="PANTHER" id="PTHR12943">
    <property type="entry name" value="HOMOCYSTEINE-RESPONSIVE ENDOPLASMIC RETICULUM-RESIDENT UNIQUITIN-LIKE DOMAIN HERPUD PROTEIN FAMILY MEMBER"/>
    <property type="match status" value="1"/>
</dbReference>
<feature type="compositionally biased region" description="Polar residues" evidence="6">
    <location>
        <begin position="651"/>
        <end position="673"/>
    </location>
</feature>
<dbReference type="InterPro" id="IPR029071">
    <property type="entry name" value="Ubiquitin-like_domsf"/>
</dbReference>
<sequence length="683" mass="73782">MASDTTTAGDASAVPAEEAPRTVVLHVLSPSLENRLTFDNLPLTTTVGALKERITQSIPSRPSAAQQRLIYRGKALLDDNVTLQNILEPPTDPVHSLHLVLPPRQSASSSANTSASASSNPPAGESPAAPGSRNPPSLNMPPSQNIFRTTQTFRFRTTLNQPATATPPGQLDLDLANATESLLRNLETLRRQLESQTQARRQQQQQQQQQQNQSILATGRSPGLSNNSPFQSLPSHLRPFAPSPPPGNNLHPPAGGGFQSMPNFSMSSNTRGPASTGNSDPIFGAQTALQSLEMETRRLRLFALQQQVSAFEGQIARGIPPPIDSIISVRNQLYSIIDDQYRNVNAPRDGQAEALLSRTLNVYVRADQLRVLQARRAVAVQADGANPATGNGPQYPLYLLASPSGYQAVLVSPAGLAVLQPSPTVTVPQQTSSMPAGVRQDPAPVIPPNPVQPAMENVVRQAVLNQAAENNQQDVVARNARRVWLFIRLYFFCYLFSESGTWSRFIFVTLAILISLLSETGFPQRLHRAIVDPVQRHLEGLVHAGGEEPVRPTGNNGNEADLRANRPGLNGNLAPPAANREAQRPIIPAEMQQGLRRVERAVALFIASLVPGVGERHVEVRNAAAEAARNAERAREEERRRNEERVGESGGANNEQAQASEGSSAQNRNSTTAIPRDDAAGRD</sequence>
<feature type="compositionally biased region" description="Polar residues" evidence="6">
    <location>
        <begin position="134"/>
        <end position="144"/>
    </location>
</feature>
<dbReference type="RefSeq" id="XP_013326308.1">
    <property type="nucleotide sequence ID" value="XM_013470854.1"/>
</dbReference>
<keyword evidence="2" id="KW-0812">Transmembrane</keyword>
<dbReference type="SUPFAM" id="SSF54236">
    <property type="entry name" value="Ubiquitin-like"/>
    <property type="match status" value="1"/>
</dbReference>
<keyword evidence="4" id="KW-0472">Membrane</keyword>
<dbReference type="FunFam" id="3.10.20.90:FF:000046">
    <property type="entry name" value="Homocysteine-responsive endoplasmic reticulum-resident ubiquitin-like domain member 2 protein"/>
    <property type="match status" value="1"/>
</dbReference>
<name>A0A0F4YPD6_RASE3</name>
<feature type="domain" description="Ubiquitin-like" evidence="7">
    <location>
        <begin position="25"/>
        <end position="85"/>
    </location>
</feature>
<feature type="compositionally biased region" description="Low complexity" evidence="6">
    <location>
        <begin position="106"/>
        <end position="132"/>
    </location>
</feature>
<evidence type="ECO:0000256" key="1">
    <source>
        <dbReference type="ARBA" id="ARBA00004370"/>
    </source>
</evidence>
<evidence type="ECO:0000256" key="3">
    <source>
        <dbReference type="ARBA" id="ARBA00022989"/>
    </source>
</evidence>
<evidence type="ECO:0000313" key="8">
    <source>
        <dbReference type="EMBL" id="KKA19696.1"/>
    </source>
</evidence>
<evidence type="ECO:0000259" key="7">
    <source>
        <dbReference type="PROSITE" id="PS50053"/>
    </source>
</evidence>
<dbReference type="Pfam" id="PF00240">
    <property type="entry name" value="ubiquitin"/>
    <property type="match status" value="1"/>
</dbReference>
<dbReference type="PANTHER" id="PTHR12943:SF27">
    <property type="entry name" value="HOMOCYSTEINE-INDUCED ENDOPLASMIC RETICULUM PROTEIN, ISOFORM A"/>
    <property type="match status" value="1"/>
</dbReference>
<keyword evidence="3" id="KW-1133">Transmembrane helix</keyword>
<dbReference type="Gene3D" id="3.10.20.90">
    <property type="entry name" value="Phosphatidylinositol 3-kinase Catalytic Subunit, Chain A, domain 1"/>
    <property type="match status" value="1"/>
</dbReference>
<reference evidence="8 9" key="1">
    <citation type="submission" date="2015-04" db="EMBL/GenBank/DDBJ databases">
        <authorList>
            <person name="Heijne W.H."/>
            <person name="Fedorova N.D."/>
            <person name="Nierman W.C."/>
            <person name="Vollebregt A.W."/>
            <person name="Zhao Z."/>
            <person name="Wu L."/>
            <person name="Kumar M."/>
            <person name="Stam H."/>
            <person name="van den Berg M.A."/>
            <person name="Pel H.J."/>
        </authorList>
    </citation>
    <scope>NUCLEOTIDE SEQUENCE [LARGE SCALE GENOMIC DNA]</scope>
    <source>
        <strain evidence="8 9">CBS 393.64</strain>
    </source>
</reference>
<feature type="compositionally biased region" description="Basic and acidic residues" evidence="6">
    <location>
        <begin position="629"/>
        <end position="647"/>
    </location>
</feature>
<keyword evidence="9" id="KW-1185">Reference proteome</keyword>
<dbReference type="GO" id="GO:0030968">
    <property type="term" value="P:endoplasmic reticulum unfolded protein response"/>
    <property type="evidence" value="ECO:0007669"/>
    <property type="project" value="TreeGrafter"/>
</dbReference>
<protein>
    <recommendedName>
        <fullName evidence="7">Ubiquitin-like domain-containing protein</fullName>
    </recommendedName>
</protein>
<dbReference type="Proteomes" id="UP000053958">
    <property type="component" value="Unassembled WGS sequence"/>
</dbReference>
<organism evidence="8 9">
    <name type="scientific">Rasamsonia emersonii (strain ATCC 16479 / CBS 393.64 / IMI 116815)</name>
    <dbReference type="NCBI Taxonomy" id="1408163"/>
    <lineage>
        <taxon>Eukaryota</taxon>
        <taxon>Fungi</taxon>
        <taxon>Dikarya</taxon>
        <taxon>Ascomycota</taxon>
        <taxon>Pezizomycotina</taxon>
        <taxon>Eurotiomycetes</taxon>
        <taxon>Eurotiomycetidae</taxon>
        <taxon>Eurotiales</taxon>
        <taxon>Trichocomaceae</taxon>
        <taxon>Rasamsonia</taxon>
    </lineage>
</organism>
<dbReference type="InterPro" id="IPR039751">
    <property type="entry name" value="HERPUD1/2"/>
</dbReference>
<proteinExistence type="predicted"/>
<dbReference type="AlphaFoldDB" id="A0A0F4YPD6"/>
<feature type="compositionally biased region" description="Polar residues" evidence="6">
    <location>
        <begin position="260"/>
        <end position="279"/>
    </location>
</feature>
<keyword evidence="5" id="KW-0834">Unfolded protein response</keyword>
<comment type="subcellular location">
    <subcellularLocation>
        <location evidence="1">Membrane</location>
    </subcellularLocation>
</comment>
<evidence type="ECO:0000256" key="5">
    <source>
        <dbReference type="ARBA" id="ARBA00023230"/>
    </source>
</evidence>
<feature type="region of interest" description="Disordered" evidence="6">
    <location>
        <begin position="543"/>
        <end position="582"/>
    </location>
</feature>
<evidence type="ECO:0000256" key="4">
    <source>
        <dbReference type="ARBA" id="ARBA00023136"/>
    </source>
</evidence>
<evidence type="ECO:0000256" key="2">
    <source>
        <dbReference type="ARBA" id="ARBA00022692"/>
    </source>
</evidence>
<dbReference type="GeneID" id="25318628"/>
<dbReference type="STRING" id="1408163.A0A0F4YPD6"/>
<gene>
    <name evidence="8" type="ORF">T310_6326</name>
</gene>
<feature type="region of interest" description="Disordered" evidence="6">
    <location>
        <begin position="193"/>
        <end position="281"/>
    </location>
</feature>
<comment type="caution">
    <text evidence="8">The sequence shown here is derived from an EMBL/GenBank/DDBJ whole genome shotgun (WGS) entry which is preliminary data.</text>
</comment>
<feature type="region of interest" description="Disordered" evidence="6">
    <location>
        <begin position="104"/>
        <end position="144"/>
    </location>
</feature>
<feature type="region of interest" description="Disordered" evidence="6">
    <location>
        <begin position="627"/>
        <end position="683"/>
    </location>
</feature>
<dbReference type="PROSITE" id="PS50053">
    <property type="entry name" value="UBIQUITIN_2"/>
    <property type="match status" value="1"/>
</dbReference>
<dbReference type="EMBL" id="LASV01000328">
    <property type="protein sequence ID" value="KKA19696.1"/>
    <property type="molecule type" value="Genomic_DNA"/>
</dbReference>
<evidence type="ECO:0000313" key="9">
    <source>
        <dbReference type="Proteomes" id="UP000053958"/>
    </source>
</evidence>
<feature type="compositionally biased region" description="Low complexity" evidence="6">
    <location>
        <begin position="196"/>
        <end position="213"/>
    </location>
</feature>
<dbReference type="InterPro" id="IPR000626">
    <property type="entry name" value="Ubiquitin-like_dom"/>
</dbReference>
<feature type="compositionally biased region" description="Polar residues" evidence="6">
    <location>
        <begin position="223"/>
        <end position="234"/>
    </location>
</feature>
<evidence type="ECO:0000256" key="6">
    <source>
        <dbReference type="SAM" id="MobiDB-lite"/>
    </source>
</evidence>
<dbReference type="GO" id="GO:0016020">
    <property type="term" value="C:membrane"/>
    <property type="evidence" value="ECO:0007669"/>
    <property type="project" value="UniProtKB-SubCell"/>
</dbReference>
<accession>A0A0F4YPD6</accession>